<dbReference type="Gene3D" id="3.40.50.12780">
    <property type="entry name" value="N-terminal domain of ligase-like"/>
    <property type="match status" value="1"/>
</dbReference>
<dbReference type="PANTHER" id="PTHR43201">
    <property type="entry name" value="ACYL-COA SYNTHETASE"/>
    <property type="match status" value="1"/>
</dbReference>
<comment type="caution">
    <text evidence="4">The sequence shown here is derived from an EMBL/GenBank/DDBJ whole genome shotgun (WGS) entry which is preliminary data.</text>
</comment>
<evidence type="ECO:0000256" key="1">
    <source>
        <dbReference type="ARBA" id="ARBA00006432"/>
    </source>
</evidence>
<sequence>MYFWENISSSSDVFLISDDDSLSFERFNILVTTFAESFSHFKKRSIFLIVMDNSINCVATYIACLKLKIIPLLLPENIMEEDLKKYIELYNPSAIFSKNRILELNHQRVVPNQEVALLLSTSGSTGSPKLVALSYEALQSNADSISVYLNLTCNDRGFCSMPLSYSYGLSILNSHLNCNASVVITKKTPFDKDFIDMFQANNCTNISGVPFLHEALLRTGFYKNKYPSLRFITQAGGNLKERFKKKILEYAETYNKEFFVMYGQTEATARISYVPPNMLMDKLLSIGIAIPGGKLRLSSESEIIYSGPNVMMGYIEKFSDFAALTGLSELRTGDLGYVDKDGFFFITGRAKRYIKIAGFRYSLDEIEMRLSDLFHDDFMVDGEEDLLNVFSIKSYEFQKLAICIQKNFKINGNYIKFYVIDSFPLNDNGKKDYKALKK</sequence>
<evidence type="ECO:0000259" key="3">
    <source>
        <dbReference type="Pfam" id="PF00501"/>
    </source>
</evidence>
<keyword evidence="5" id="KW-1185">Reference proteome</keyword>
<evidence type="ECO:0000313" key="5">
    <source>
        <dbReference type="Proteomes" id="UP000005615"/>
    </source>
</evidence>
<comment type="similarity">
    <text evidence="1">Belongs to the ATP-dependent AMP-binding enzyme family.</text>
</comment>
<reference evidence="4 5" key="1">
    <citation type="journal article" date="2011" name="J. Bacteriol.">
        <title>Genome sequence of strain IMCC3088, a proteorhodopsin-containing marine bacterium belonging to the OM60/NOR5 clade.</title>
        <authorList>
            <person name="Jang Y."/>
            <person name="Oh H.M."/>
            <person name="Kang I."/>
            <person name="Lee K."/>
            <person name="Yang S.J."/>
            <person name="Cho J.C."/>
        </authorList>
    </citation>
    <scope>NUCLEOTIDE SEQUENCE [LARGE SCALE GENOMIC DNA]</scope>
    <source>
        <strain evidence="4 5">IMCC3088</strain>
    </source>
</reference>
<dbReference type="InterPro" id="IPR042099">
    <property type="entry name" value="ANL_N_sf"/>
</dbReference>
<dbReference type="Proteomes" id="UP000005615">
    <property type="component" value="Unassembled WGS sequence"/>
</dbReference>
<name>F3L3Q4_9GAMM</name>
<dbReference type="AlphaFoldDB" id="F3L3Q4"/>
<accession>F3L3Q4</accession>
<dbReference type="GO" id="GO:0006631">
    <property type="term" value="P:fatty acid metabolic process"/>
    <property type="evidence" value="ECO:0007669"/>
    <property type="project" value="TreeGrafter"/>
</dbReference>
<dbReference type="SUPFAM" id="SSF56801">
    <property type="entry name" value="Acetyl-CoA synthetase-like"/>
    <property type="match status" value="1"/>
</dbReference>
<dbReference type="STRING" id="2518989.IMCC3088_2246"/>
<organism evidence="4 5">
    <name type="scientific">Aequoribacter fuscus</name>
    <dbReference type="NCBI Taxonomy" id="2518989"/>
    <lineage>
        <taxon>Bacteria</taxon>
        <taxon>Pseudomonadati</taxon>
        <taxon>Pseudomonadota</taxon>
        <taxon>Gammaproteobacteria</taxon>
        <taxon>Cellvibrionales</taxon>
        <taxon>Halieaceae</taxon>
        <taxon>Aequoribacter</taxon>
    </lineage>
</organism>
<evidence type="ECO:0000256" key="2">
    <source>
        <dbReference type="ARBA" id="ARBA00022598"/>
    </source>
</evidence>
<dbReference type="EMBL" id="AEIG01000066">
    <property type="protein sequence ID" value="EGG29027.1"/>
    <property type="molecule type" value="Genomic_DNA"/>
</dbReference>
<feature type="domain" description="AMP-dependent synthetase/ligase" evidence="3">
    <location>
        <begin position="110"/>
        <end position="314"/>
    </location>
</feature>
<dbReference type="eggNOG" id="COG0318">
    <property type="taxonomic scope" value="Bacteria"/>
</dbReference>
<keyword evidence="2 4" id="KW-0436">Ligase</keyword>
<dbReference type="GO" id="GO:0031956">
    <property type="term" value="F:medium-chain fatty acid-CoA ligase activity"/>
    <property type="evidence" value="ECO:0007669"/>
    <property type="project" value="TreeGrafter"/>
</dbReference>
<protein>
    <submittedName>
        <fullName evidence="4">Long-chain-fatty-acid--CoA ligase</fullName>
    </submittedName>
</protein>
<dbReference type="PANTHER" id="PTHR43201:SF5">
    <property type="entry name" value="MEDIUM-CHAIN ACYL-COA LIGASE ACSF2, MITOCHONDRIAL"/>
    <property type="match status" value="1"/>
</dbReference>
<proteinExistence type="inferred from homology"/>
<evidence type="ECO:0000313" key="4">
    <source>
        <dbReference type="EMBL" id="EGG29027.1"/>
    </source>
</evidence>
<gene>
    <name evidence="4" type="ORF">IMCC3088_2246</name>
</gene>
<dbReference type="Pfam" id="PF00501">
    <property type="entry name" value="AMP-binding"/>
    <property type="match status" value="1"/>
</dbReference>
<dbReference type="InterPro" id="IPR000873">
    <property type="entry name" value="AMP-dep_synth/lig_dom"/>
</dbReference>